<name>A0ABN3ANR4_9MICC</name>
<keyword evidence="2" id="KW-1185">Reference proteome</keyword>
<evidence type="ECO:0000313" key="1">
    <source>
        <dbReference type="EMBL" id="GAA2172781.1"/>
    </source>
</evidence>
<dbReference type="Gene3D" id="3.40.960.10">
    <property type="entry name" value="VSR Endonuclease"/>
    <property type="match status" value="1"/>
</dbReference>
<organism evidence="1 2">
    <name type="scientific">Arthrobacter parietis</name>
    <dbReference type="NCBI Taxonomy" id="271434"/>
    <lineage>
        <taxon>Bacteria</taxon>
        <taxon>Bacillati</taxon>
        <taxon>Actinomycetota</taxon>
        <taxon>Actinomycetes</taxon>
        <taxon>Micrococcales</taxon>
        <taxon>Micrococcaceae</taxon>
        <taxon>Arthrobacter</taxon>
    </lineage>
</organism>
<sequence>MELLPGSFVSHTTAAEIHGIHLPHWISHEQVHLSRGRQTAGPRRKGVKGHRLDISEGDVVEIDGLPVTSLARTWLDLATVLPLEDLVVAGDQIISEHTRSFGPPRIPMVPKRDLERFIATHGRSWGIQKARSAFDRLRVGVDSPPESLVRLILEDAGLPEFSVNCPLRDANGVIVAWTDLGCEAFRVCIEYDGEHHLTPEQQAKDMARDAKVAEVEWAQVKLNRLDLPEGGWRVVAKVKKPLLRQGWRPGSQELLGTSSEFPNRRPA</sequence>
<reference evidence="1 2" key="1">
    <citation type="journal article" date="2019" name="Int. J. Syst. Evol. Microbiol.">
        <title>The Global Catalogue of Microorganisms (GCM) 10K type strain sequencing project: providing services to taxonomists for standard genome sequencing and annotation.</title>
        <authorList>
            <consortium name="The Broad Institute Genomics Platform"/>
            <consortium name="The Broad Institute Genome Sequencing Center for Infectious Disease"/>
            <person name="Wu L."/>
            <person name="Ma J."/>
        </authorList>
    </citation>
    <scope>NUCLEOTIDE SEQUENCE [LARGE SCALE GENOMIC DNA]</scope>
    <source>
        <strain evidence="1 2">JCM 14917</strain>
    </source>
</reference>
<evidence type="ECO:0000313" key="2">
    <source>
        <dbReference type="Proteomes" id="UP001500974"/>
    </source>
</evidence>
<dbReference type="Proteomes" id="UP001500974">
    <property type="component" value="Unassembled WGS sequence"/>
</dbReference>
<accession>A0ABN3ANR4</accession>
<proteinExistence type="predicted"/>
<comment type="caution">
    <text evidence="1">The sequence shown here is derived from an EMBL/GenBank/DDBJ whole genome shotgun (WGS) entry which is preliminary data.</text>
</comment>
<protein>
    <recommendedName>
        <fullName evidence="3">DUF559 domain-containing protein</fullName>
    </recommendedName>
</protein>
<gene>
    <name evidence="1" type="ORF">GCM10009784_04590</name>
</gene>
<dbReference type="EMBL" id="BAAAON010000001">
    <property type="protein sequence ID" value="GAA2172781.1"/>
    <property type="molecule type" value="Genomic_DNA"/>
</dbReference>
<evidence type="ECO:0008006" key="3">
    <source>
        <dbReference type="Google" id="ProtNLM"/>
    </source>
</evidence>